<evidence type="ECO:0008006" key="4">
    <source>
        <dbReference type="Google" id="ProtNLM"/>
    </source>
</evidence>
<dbReference type="Proteomes" id="UP001295423">
    <property type="component" value="Unassembled WGS sequence"/>
</dbReference>
<gene>
    <name evidence="2" type="ORF">CYCCA115_LOCUS8627</name>
</gene>
<dbReference type="AlphaFoldDB" id="A0AAD2CS96"/>
<accession>A0AAD2CS96</accession>
<protein>
    <recommendedName>
        <fullName evidence="4">Protein kinase domain-containing protein</fullName>
    </recommendedName>
</protein>
<name>A0AAD2CS96_9STRA</name>
<reference evidence="2" key="1">
    <citation type="submission" date="2023-08" db="EMBL/GenBank/DDBJ databases">
        <authorList>
            <person name="Audoor S."/>
            <person name="Bilcke G."/>
        </authorList>
    </citation>
    <scope>NUCLEOTIDE SEQUENCE</scope>
</reference>
<evidence type="ECO:0000313" key="2">
    <source>
        <dbReference type="EMBL" id="CAJ1943847.1"/>
    </source>
</evidence>
<feature type="compositionally biased region" description="Basic and acidic residues" evidence="1">
    <location>
        <begin position="106"/>
        <end position="130"/>
    </location>
</feature>
<keyword evidence="3" id="KW-1185">Reference proteome</keyword>
<evidence type="ECO:0000256" key="1">
    <source>
        <dbReference type="SAM" id="MobiDB-lite"/>
    </source>
</evidence>
<comment type="caution">
    <text evidence="2">The sequence shown here is derived from an EMBL/GenBank/DDBJ whole genome shotgun (WGS) entry which is preliminary data.</text>
</comment>
<feature type="region of interest" description="Disordered" evidence="1">
    <location>
        <begin position="106"/>
        <end position="152"/>
    </location>
</feature>
<proteinExistence type="predicted"/>
<dbReference type="EMBL" id="CAKOGP040001147">
    <property type="protein sequence ID" value="CAJ1943847.1"/>
    <property type="molecule type" value="Genomic_DNA"/>
</dbReference>
<evidence type="ECO:0000313" key="3">
    <source>
        <dbReference type="Proteomes" id="UP001295423"/>
    </source>
</evidence>
<sequence>MTEKKFSHSPYSTVENWDQRKKVWKSLSLLSSDTITLQEASIINVQSMLKIAFDAASDTSQHHFIQYMQEWQTSLEVLQSEMKEVQIAIEGVKMEQEELKIEKGKLHNEEANHNEESGKLHNEEANHNEESASIENCNDEASETGSLSQKRKLIELTRQVMEEKKGRLEEKKGRLEEKKGKLEEKKGRLILEADGTISAISSSHQNVQTLLNWHATLGNETKSKSTQKSSTNKYDSRGITEAKKQTSLFSAELHQLLSLEPPSAPGTDEAASNAGDDLQMNHVNKIVTTILDSKFLNDGVGSSFQKLEIRHLKETTVAQPILHALMYRVLDIVGLRSLYVSKEQRTRGQNGGESDRIMDFLVHEIREHILFALPSMIEGIVEVKKCGKDDSEDEKLIDLAVKQIVGNFAKRLRVEFNFLGIGADCELYGVAMSLSKISIVKASLQNVGTDQVGISWSKTTPVGLLSEDGLELLALALSASYTLSQVKHDIATLEAKKVNGRGRNDEITQICIKECLGFGAFGIVYKVLKGEAFFGAGTGTDTDTDHAHQHQSRYFLKIPSCHGASVSLKDEAETLSRLNESNKGKGKVPHIPSCMAEEIFDINFNGFVGETSGLLLNGMIGKPTNSVNWKLPPYDKGLLESVMRKVHATLTAAHESHG</sequence>
<organism evidence="2 3">
    <name type="scientific">Cylindrotheca closterium</name>
    <dbReference type="NCBI Taxonomy" id="2856"/>
    <lineage>
        <taxon>Eukaryota</taxon>
        <taxon>Sar</taxon>
        <taxon>Stramenopiles</taxon>
        <taxon>Ochrophyta</taxon>
        <taxon>Bacillariophyta</taxon>
        <taxon>Bacillariophyceae</taxon>
        <taxon>Bacillariophycidae</taxon>
        <taxon>Bacillariales</taxon>
        <taxon>Bacillariaceae</taxon>
        <taxon>Cylindrotheca</taxon>
    </lineage>
</organism>